<feature type="compositionally biased region" description="Polar residues" evidence="1">
    <location>
        <begin position="79"/>
        <end position="90"/>
    </location>
</feature>
<feature type="compositionally biased region" description="Basic and acidic residues" evidence="1">
    <location>
        <begin position="374"/>
        <end position="383"/>
    </location>
</feature>
<dbReference type="EMBL" id="JAHUZD010000110">
    <property type="protein sequence ID" value="KAI3403963.2"/>
    <property type="molecule type" value="Genomic_DNA"/>
</dbReference>
<comment type="caution">
    <text evidence="3">The sequence shown here is derived from an EMBL/GenBank/DDBJ whole genome shotgun (WGS) entry which is preliminary data.</text>
</comment>
<keyword evidence="2" id="KW-0472">Membrane</keyword>
<feature type="region of interest" description="Disordered" evidence="1">
    <location>
        <begin position="356"/>
        <end position="434"/>
    </location>
</feature>
<feature type="transmembrane region" description="Helical" evidence="2">
    <location>
        <begin position="207"/>
        <end position="233"/>
    </location>
</feature>
<feature type="compositionally biased region" description="Polar residues" evidence="1">
    <location>
        <begin position="111"/>
        <end position="120"/>
    </location>
</feature>
<dbReference type="Proteomes" id="UP001202479">
    <property type="component" value="Unassembled WGS sequence"/>
</dbReference>
<organism evidence="3 4">
    <name type="scientific">Candida oxycetoniae</name>
    <dbReference type="NCBI Taxonomy" id="497107"/>
    <lineage>
        <taxon>Eukaryota</taxon>
        <taxon>Fungi</taxon>
        <taxon>Dikarya</taxon>
        <taxon>Ascomycota</taxon>
        <taxon>Saccharomycotina</taxon>
        <taxon>Pichiomycetes</taxon>
        <taxon>Debaryomycetaceae</taxon>
        <taxon>Candida/Lodderomyces clade</taxon>
        <taxon>Candida</taxon>
    </lineage>
</organism>
<feature type="compositionally biased region" description="Low complexity" evidence="1">
    <location>
        <begin position="121"/>
        <end position="143"/>
    </location>
</feature>
<keyword evidence="2" id="KW-0812">Transmembrane</keyword>
<accession>A0AAI9SVP9</accession>
<evidence type="ECO:0000313" key="4">
    <source>
        <dbReference type="Proteomes" id="UP001202479"/>
    </source>
</evidence>
<keyword evidence="2" id="KW-1133">Transmembrane helix</keyword>
<evidence type="ECO:0000256" key="2">
    <source>
        <dbReference type="SAM" id="Phobius"/>
    </source>
</evidence>
<evidence type="ECO:0000313" key="3">
    <source>
        <dbReference type="EMBL" id="KAI3403963.2"/>
    </source>
</evidence>
<proteinExistence type="predicted"/>
<protein>
    <submittedName>
        <fullName evidence="3">Uncharacterized protein</fullName>
    </submittedName>
</protein>
<gene>
    <name evidence="3" type="ORF">KGF56_003230</name>
</gene>
<feature type="region of interest" description="Disordered" evidence="1">
    <location>
        <begin position="62"/>
        <end position="157"/>
    </location>
</feature>
<dbReference type="GeneID" id="73380847"/>
<reference evidence="3" key="1">
    <citation type="journal article" date="2022" name="DNA Res.">
        <title>Genome analysis of five recently described species of the CUG-Ser clade uncovers Candida theae as a new hybrid lineage with pathogenic potential in the Candida parapsilosis species complex.</title>
        <authorList>
            <person name="Mixao V."/>
            <person name="Del Olmo V."/>
            <person name="Hegedusova E."/>
            <person name="Saus E."/>
            <person name="Pryszcz L."/>
            <person name="Cillingova A."/>
            <person name="Nosek J."/>
            <person name="Gabaldon T."/>
        </authorList>
    </citation>
    <scope>NUCLEOTIDE SEQUENCE</scope>
    <source>
        <strain evidence="3">CBS 10844</strain>
    </source>
</reference>
<keyword evidence="4" id="KW-1185">Reference proteome</keyword>
<evidence type="ECO:0000256" key="1">
    <source>
        <dbReference type="SAM" id="MobiDB-lite"/>
    </source>
</evidence>
<dbReference type="RefSeq" id="XP_049179708.1">
    <property type="nucleotide sequence ID" value="XM_049324542.1"/>
</dbReference>
<feature type="compositionally biased region" description="Basic and acidic residues" evidence="1">
    <location>
        <begin position="91"/>
        <end position="102"/>
    </location>
</feature>
<dbReference type="AlphaFoldDB" id="A0AAI9SVP9"/>
<feature type="compositionally biased region" description="Polar residues" evidence="1">
    <location>
        <begin position="389"/>
        <end position="413"/>
    </location>
</feature>
<feature type="region of interest" description="Disordered" evidence="1">
    <location>
        <begin position="276"/>
        <end position="330"/>
    </location>
</feature>
<sequence length="512" mass="56390">MAITTTKKKKKLIYKQDSDGVFRLKKIDDNSDNVSTTSTELLEQKTKVDDYLNELMDCSYTIVEKDPSPPEIEKAKSGTAETISSTNISKKPNDKDQTEVKQKTKKIKPTVHNTSSKNLISSSTQSPSATTTTTTPTTTTTETKSPDKKDKEAETTPKPIKKKSKFLTFMTHLKDAGQEATRFHPSSFLVGVISTAIAITYKKQLTSLIVGLVVICLVLGVILGIIISAALHFDWMKQKDIKFVDQILTFLQTKLNIAKFESSVAGEDTEITKSYSAAGTDVSNKHAEEEEEQEEQVAKEDEKHTEVTGATKHELPQPKRRSSTIRVTPYRYERPFSAPYTTKIAHKQERFGNVPKLFTRPSTSSSSSSHSHSHSHDVRDVPALRRLNTEPTQMSQQQMRVNSKQRSPKTASSEGFPKRYKNGPVDSGGSGAESGLGLGSAPNIAAAVASLKQLPILPAQSEELPLINEVKLVDSLTHLDGYESDGATTVTRQESILGTRANYKKFVANVGR</sequence>
<name>A0AAI9SVP9_9ASCO</name>
<feature type="compositionally biased region" description="Basic and acidic residues" evidence="1">
    <location>
        <begin position="63"/>
        <end position="76"/>
    </location>
</feature>
<feature type="compositionally biased region" description="Basic and acidic residues" evidence="1">
    <location>
        <begin position="296"/>
        <end position="317"/>
    </location>
</feature>
<feature type="compositionally biased region" description="Basic and acidic residues" evidence="1">
    <location>
        <begin position="144"/>
        <end position="155"/>
    </location>
</feature>